<dbReference type="Pfam" id="PF17761">
    <property type="entry name" value="DUF1016_N"/>
    <property type="match status" value="1"/>
</dbReference>
<dbReference type="InterPro" id="IPR041527">
    <property type="entry name" value="YhcG_N"/>
</dbReference>
<sequence length="344" mass="40353">MKKTNNIISDLLVSDVCTIIEEGRRHAFAAAGQVAILTYWNVGRRIVEEEQQGNARADYGKGLIPALANRLTAEYGSGYGRRNLAYYRKFYIEFSDLEILHTHVQNLNWSHIRRILSVSNPEARKWYLKAAATNMWSVKTLDRNISTQYYERRLAAQRENITIPESWSESDPLEYIKNPMVAEFMGFRRDNNYSESQLEQALVDNLERFILELGRGFAFVERQKHIVTDTADFYVDLVFYNFKMKRFVIFELKTHKLTHQDIGQLDMYVRMYDDLIKGTDDAPTIGVLLCTDTDSTIARYSVLHDSDQLYAAKYMTYMPTEEELRHEIEQQKRFFLEQHETEVE</sequence>
<keyword evidence="4" id="KW-1185">Reference proteome</keyword>
<reference evidence="3 4" key="1">
    <citation type="submission" date="2024-03" db="EMBL/GenBank/DDBJ databases">
        <title>Human intestinal bacterial collection.</title>
        <authorList>
            <person name="Pauvert C."/>
            <person name="Hitch T.C.A."/>
            <person name="Clavel T."/>
        </authorList>
    </citation>
    <scope>NUCLEOTIDE SEQUENCE [LARGE SCALE GENOMIC DNA]</scope>
    <source>
        <strain evidence="3 4">CLA-KB-H122</strain>
    </source>
</reference>
<comment type="caution">
    <text evidence="3">The sequence shown here is derived from an EMBL/GenBank/DDBJ whole genome shotgun (WGS) entry which is preliminary data.</text>
</comment>
<dbReference type="Proteomes" id="UP001460202">
    <property type="component" value="Unassembled WGS sequence"/>
</dbReference>
<dbReference type="PANTHER" id="PTHR30547:SF5">
    <property type="entry name" value="NUCLEASE YHCG-RELATED"/>
    <property type="match status" value="1"/>
</dbReference>
<evidence type="ECO:0000259" key="1">
    <source>
        <dbReference type="Pfam" id="PF06250"/>
    </source>
</evidence>
<proteinExistence type="predicted"/>
<dbReference type="Gene3D" id="3.40.1350.10">
    <property type="match status" value="1"/>
</dbReference>
<evidence type="ECO:0000259" key="2">
    <source>
        <dbReference type="Pfam" id="PF17761"/>
    </source>
</evidence>
<dbReference type="InterPro" id="IPR011856">
    <property type="entry name" value="tRNA_endonuc-like_dom_sf"/>
</dbReference>
<dbReference type="InterPro" id="IPR053148">
    <property type="entry name" value="PD-DEXK-like_domain"/>
</dbReference>
<evidence type="ECO:0000313" key="3">
    <source>
        <dbReference type="EMBL" id="MEQ2546331.1"/>
    </source>
</evidence>
<evidence type="ECO:0000313" key="4">
    <source>
        <dbReference type="Proteomes" id="UP001460202"/>
    </source>
</evidence>
<dbReference type="EMBL" id="JBBMFL010000033">
    <property type="protein sequence ID" value="MEQ2546331.1"/>
    <property type="molecule type" value="Genomic_DNA"/>
</dbReference>
<dbReference type="RefSeq" id="WP_129650046.1">
    <property type="nucleotide sequence ID" value="NZ_JBBMFL010000033.1"/>
</dbReference>
<dbReference type="GeneID" id="78178556"/>
<dbReference type="InterPro" id="IPR009362">
    <property type="entry name" value="YhcG_C"/>
</dbReference>
<feature type="domain" description="YhcG PDDEXK nuclease" evidence="1">
    <location>
        <begin position="174"/>
        <end position="328"/>
    </location>
</feature>
<accession>A0ABV1H0Y3</accession>
<dbReference type="PANTHER" id="PTHR30547">
    <property type="entry name" value="UNCHARACTERIZED PROTEIN YHCG-RELATED"/>
    <property type="match status" value="1"/>
</dbReference>
<dbReference type="Pfam" id="PF06250">
    <property type="entry name" value="YhcG_C"/>
    <property type="match status" value="1"/>
</dbReference>
<organism evidence="3 4">
    <name type="scientific">Alistipes intestinihominis</name>
    <dbReference type="NCBI Taxonomy" id="3133172"/>
    <lineage>
        <taxon>Bacteria</taxon>
        <taxon>Pseudomonadati</taxon>
        <taxon>Bacteroidota</taxon>
        <taxon>Bacteroidia</taxon>
        <taxon>Bacteroidales</taxon>
        <taxon>Rikenellaceae</taxon>
        <taxon>Alistipes</taxon>
    </lineage>
</organism>
<protein>
    <submittedName>
        <fullName evidence="3">PDDEXK nuclease domain-containing protein</fullName>
    </submittedName>
</protein>
<feature type="domain" description="YhcG N-terminal" evidence="2">
    <location>
        <begin position="16"/>
        <end position="152"/>
    </location>
</feature>
<gene>
    <name evidence="3" type="ORF">WMO46_15410</name>
</gene>
<name>A0ABV1H0Y3_9BACT</name>